<dbReference type="Gene3D" id="3.40.1090.10">
    <property type="entry name" value="Cytosolic phospholipase A2 catalytic domain"/>
    <property type="match status" value="2"/>
</dbReference>
<evidence type="ECO:0000313" key="7">
    <source>
        <dbReference type="EMBL" id="MEL5995220.1"/>
    </source>
</evidence>
<dbReference type="PROSITE" id="PS51635">
    <property type="entry name" value="PNPLA"/>
    <property type="match status" value="1"/>
</dbReference>
<proteinExistence type="predicted"/>
<dbReference type="InterPro" id="IPR043864">
    <property type="entry name" value="Omp85-like_dom"/>
</dbReference>
<keyword evidence="3 4" id="KW-0443">Lipid metabolism</keyword>
<dbReference type="Pfam" id="PF19143">
    <property type="entry name" value="Omp85_2"/>
    <property type="match status" value="1"/>
</dbReference>
<dbReference type="CDD" id="cd07205">
    <property type="entry name" value="Pat_PNPLA6_PNPLA7_NTE1_like"/>
    <property type="match status" value="1"/>
</dbReference>
<evidence type="ECO:0000256" key="5">
    <source>
        <dbReference type="SAM" id="SignalP"/>
    </source>
</evidence>
<sequence>MKFPLFLLLLLFAMGQAGRAQPPGARPRIGLTLSGGGARGLAHIGLLQMLDSAGVQVDYVTGTSMGAIVGALYAAGYSGHDIDLLVCELDWGALLTNGAQLRTVTLAEKDDVSRYLIELPFVRRKLQPPSGVIESEELWLKLSELFLPYYRTKDFSCFQRGFRCVATDILSGEAVVLQRGEIVPAIRASMAIPSVFTPIYYQGHQLVDGGVVRNFPVSELKAMGAGVIIGSNVSNGAYTEASLRNALDVLLQITFFKDNADFKSQRALCDVYVDYPLKGFTTGGFADAKPITRIGLGRGQQIFPQLKRLADSLDAQYGPRAPLRPVPRLDSIYISSCEVHGLEPQNVSLVLQLMTFRPGRFYTPTQLSAAVRGAFGTRYFRRLTYTLQPLPDSTAHIVFEAVRAPLTHLQFGLHYHSLTGIGLISSISAKDWLLPFSTSQAALNLGENPRFRLKHFQYLTPSKHAFLRLLAQAEQLDVATYGAGIRKSGLYTQRYGTVSGQLMQEFTRNAAFGVGTRYEYVSFRPEIASGLQLNGRLRLITSFICYEANTWNAAIYPTAGRKVDAEAGYVYGQAPSFRVLDGPTLVETQDAARFSFRPYLRTRLNLEQFCPLSARATLLLQAQAGLNFNYRQIVVNDFVVGGLTPVLRNQLTFAGLPEAALLTSSAAAALVGYRHALAPKVYISGKANVLYHDFLTANLQLQSAQVRYGGAVTLSYRSFLGPIDASLLYSNAAERVLPYFNIGIPFGYR</sequence>
<accession>A0ABU9LX22</accession>
<dbReference type="RefSeq" id="WP_342298887.1">
    <property type="nucleotide sequence ID" value="NZ_JBCEVZ010000032.1"/>
</dbReference>
<organism evidence="7 8">
    <name type="scientific">Hymenobacter segetis</name>
    <dbReference type="NCBI Taxonomy" id="2025509"/>
    <lineage>
        <taxon>Bacteria</taxon>
        <taxon>Pseudomonadati</taxon>
        <taxon>Bacteroidota</taxon>
        <taxon>Cytophagia</taxon>
        <taxon>Cytophagales</taxon>
        <taxon>Hymenobacteraceae</taxon>
        <taxon>Hymenobacter</taxon>
    </lineage>
</organism>
<evidence type="ECO:0000256" key="2">
    <source>
        <dbReference type="ARBA" id="ARBA00022963"/>
    </source>
</evidence>
<keyword evidence="8" id="KW-1185">Reference proteome</keyword>
<feature type="short sequence motif" description="GXSXG" evidence="4">
    <location>
        <begin position="62"/>
        <end position="66"/>
    </location>
</feature>
<evidence type="ECO:0000256" key="1">
    <source>
        <dbReference type="ARBA" id="ARBA00022801"/>
    </source>
</evidence>
<dbReference type="PANTHER" id="PTHR14226">
    <property type="entry name" value="NEUROPATHY TARGET ESTERASE/SWISS CHEESE D.MELANOGASTER"/>
    <property type="match status" value="1"/>
</dbReference>
<dbReference type="SUPFAM" id="SSF52151">
    <property type="entry name" value="FabD/lysophospholipase-like"/>
    <property type="match status" value="1"/>
</dbReference>
<feature type="chain" id="PRO_5045845772" evidence="5">
    <location>
        <begin position="20"/>
        <end position="749"/>
    </location>
</feature>
<keyword evidence="2 4" id="KW-0442">Lipid degradation</keyword>
<feature type="active site" description="Proton acceptor" evidence="4">
    <location>
        <position position="208"/>
    </location>
</feature>
<gene>
    <name evidence="7" type="ORF">AAFH49_13455</name>
</gene>
<evidence type="ECO:0000256" key="4">
    <source>
        <dbReference type="PROSITE-ProRule" id="PRU01161"/>
    </source>
</evidence>
<dbReference type="PANTHER" id="PTHR14226:SF76">
    <property type="entry name" value="NTE FAMILY PROTEIN RSSA"/>
    <property type="match status" value="1"/>
</dbReference>
<keyword evidence="1 4" id="KW-0378">Hydrolase</keyword>
<comment type="caution">
    <text evidence="7">The sequence shown here is derived from an EMBL/GenBank/DDBJ whole genome shotgun (WGS) entry which is preliminary data.</text>
</comment>
<reference evidence="7 8" key="1">
    <citation type="journal article" date="2018" name="Arch. Microbiol.">
        <title>Hymenobacter segetis sp. nov., isolated from soil.</title>
        <authorList>
            <person name="Ten L.N."/>
            <person name="Lim S.J."/>
            <person name="Kim B.O."/>
            <person name="Kang I.K."/>
            <person name="Jung H.Y."/>
        </authorList>
    </citation>
    <scope>NUCLEOTIDE SEQUENCE [LARGE SCALE GENOMIC DNA]</scope>
    <source>
        <strain evidence="7 8">S7-3-11</strain>
    </source>
</reference>
<name>A0ABU9LX22_9BACT</name>
<feature type="short sequence motif" description="DGA/G" evidence="4">
    <location>
        <begin position="208"/>
        <end position="210"/>
    </location>
</feature>
<dbReference type="Pfam" id="PF01734">
    <property type="entry name" value="Patatin"/>
    <property type="match status" value="1"/>
</dbReference>
<dbReference type="EMBL" id="JBCEVZ010000032">
    <property type="protein sequence ID" value="MEL5995220.1"/>
    <property type="molecule type" value="Genomic_DNA"/>
</dbReference>
<evidence type="ECO:0000313" key="8">
    <source>
        <dbReference type="Proteomes" id="UP001479606"/>
    </source>
</evidence>
<dbReference type="InterPro" id="IPR016035">
    <property type="entry name" value="Acyl_Trfase/lysoPLipase"/>
</dbReference>
<feature type="active site" description="Nucleophile" evidence="4">
    <location>
        <position position="64"/>
    </location>
</feature>
<dbReference type="Proteomes" id="UP001479606">
    <property type="component" value="Unassembled WGS sequence"/>
</dbReference>
<evidence type="ECO:0000259" key="6">
    <source>
        <dbReference type="PROSITE" id="PS51635"/>
    </source>
</evidence>
<protein>
    <submittedName>
        <fullName evidence="7">Patatin-like phospholipase family protein</fullName>
    </submittedName>
</protein>
<feature type="domain" description="PNPLA" evidence="6">
    <location>
        <begin position="31"/>
        <end position="221"/>
    </location>
</feature>
<keyword evidence="5" id="KW-0732">Signal</keyword>
<evidence type="ECO:0000256" key="3">
    <source>
        <dbReference type="ARBA" id="ARBA00023098"/>
    </source>
</evidence>
<feature type="short sequence motif" description="GXGXXG" evidence="4">
    <location>
        <begin position="35"/>
        <end position="40"/>
    </location>
</feature>
<dbReference type="InterPro" id="IPR050301">
    <property type="entry name" value="NTE"/>
</dbReference>
<dbReference type="InterPro" id="IPR002641">
    <property type="entry name" value="PNPLA_dom"/>
</dbReference>
<feature type="signal peptide" evidence="5">
    <location>
        <begin position="1"/>
        <end position="19"/>
    </location>
</feature>